<dbReference type="Gene3D" id="3.50.50.60">
    <property type="entry name" value="FAD/NAD(P)-binding domain"/>
    <property type="match status" value="1"/>
</dbReference>
<evidence type="ECO:0000313" key="8">
    <source>
        <dbReference type="EMBL" id="GLR89833.1"/>
    </source>
</evidence>
<evidence type="ECO:0000256" key="4">
    <source>
        <dbReference type="ARBA" id="ARBA00022827"/>
    </source>
</evidence>
<dbReference type="PANTHER" id="PTHR48467">
    <property type="entry name" value="GLUTAMATE SYNTHASE 1 [NADH], CHLOROPLASTIC-LIKE"/>
    <property type="match status" value="1"/>
</dbReference>
<dbReference type="PRINTS" id="PR00419">
    <property type="entry name" value="ADXRDTASE"/>
</dbReference>
<dbReference type="PIRSF" id="PIRSF000362">
    <property type="entry name" value="FNR"/>
    <property type="match status" value="1"/>
</dbReference>
<evidence type="ECO:0000256" key="2">
    <source>
        <dbReference type="ARBA" id="ARBA00008312"/>
    </source>
</evidence>
<keyword evidence="4" id="KW-0274">FAD</keyword>
<evidence type="ECO:0000256" key="6">
    <source>
        <dbReference type="ARBA" id="ARBA00023002"/>
    </source>
</evidence>
<dbReference type="Gene3D" id="3.40.50.720">
    <property type="entry name" value="NAD(P)-binding Rossmann-like Domain"/>
    <property type="match status" value="1"/>
</dbReference>
<name>A0ABQ6B6Y5_9BRAD</name>
<comment type="similarity">
    <text evidence="2">Belongs to the ferredoxin--NADP reductase type 1 family.</text>
</comment>
<dbReference type="PANTHER" id="PTHR48467:SF1">
    <property type="entry name" value="GLUTAMATE SYNTHASE 1 [NADH], CHLOROPLASTIC-LIKE"/>
    <property type="match status" value="1"/>
</dbReference>
<evidence type="ECO:0000313" key="9">
    <source>
        <dbReference type="Proteomes" id="UP001156905"/>
    </source>
</evidence>
<dbReference type="EMBL" id="BSOW01000029">
    <property type="protein sequence ID" value="GLR89833.1"/>
    <property type="molecule type" value="Genomic_DNA"/>
</dbReference>
<dbReference type="Proteomes" id="UP001156905">
    <property type="component" value="Unassembled WGS sequence"/>
</dbReference>
<gene>
    <name evidence="8" type="ORF">GCM10007857_65470</name>
</gene>
<evidence type="ECO:0000256" key="3">
    <source>
        <dbReference type="ARBA" id="ARBA00022630"/>
    </source>
</evidence>
<evidence type="ECO:0000256" key="1">
    <source>
        <dbReference type="ARBA" id="ARBA00001974"/>
    </source>
</evidence>
<keyword evidence="9" id="KW-1185">Reference proteome</keyword>
<dbReference type="SUPFAM" id="SSF51971">
    <property type="entry name" value="Nucleotide-binding domain"/>
    <property type="match status" value="2"/>
</dbReference>
<dbReference type="InterPro" id="IPR055275">
    <property type="entry name" value="Ferredox_Rdtase"/>
</dbReference>
<dbReference type="RefSeq" id="WP_284272218.1">
    <property type="nucleotide sequence ID" value="NZ_BSOW01000029.1"/>
</dbReference>
<keyword evidence="6" id="KW-0560">Oxidoreductase</keyword>
<accession>A0ABQ6B6Y5</accession>
<evidence type="ECO:0000256" key="5">
    <source>
        <dbReference type="ARBA" id="ARBA00022857"/>
    </source>
</evidence>
<feature type="domain" description="FAD/NAD(P)-binding" evidence="7">
    <location>
        <begin position="8"/>
        <end position="189"/>
    </location>
</feature>
<dbReference type="Pfam" id="PF07992">
    <property type="entry name" value="Pyr_redox_2"/>
    <property type="match status" value="1"/>
</dbReference>
<comment type="caution">
    <text evidence="8">The sequence shown here is derived from an EMBL/GenBank/DDBJ whole genome shotgun (WGS) entry which is preliminary data.</text>
</comment>
<dbReference type="InterPro" id="IPR023753">
    <property type="entry name" value="FAD/NAD-binding_dom"/>
</dbReference>
<proteinExistence type="inferred from homology"/>
<keyword evidence="3" id="KW-0285">Flavoprotein</keyword>
<sequence length="450" mass="48576">MTGSGELRVAVVGSGPSGFYTAEALLRSGASVAVDMFERLPVPYGLVRFGVAPDHPKLKQVTVAFDRIAGMPGFRFIGGVAVGDDVTVDELRQAYDAVVLATGAELSRTLNIPGEALPGSHSAGDFVAWYNGHPEFRDLRFDFDHETAIVIGHGNVALDVARILAKTADELRQTDIARHALEALTDSRIRTVYVVGRGGPAQAKFTAKELRDFLELGACDTSVEERDVTRDEFEPRNSDDPERIEKLSLLRTFSQAATTKPRRCVFRFGLSPAAINGRDRLESISFRHRSGAVEEIACGLSFSSVGRRTAPVAGVPYDTHRGVHANIDGRVAIGHSLVEGLYVCGWSKRGPNGTIGTNRGCGIATAEAVLADLADRRPRSDTPDALLARLSNRVARIVSYPDWTAIDAAEKRRGALLGKPREKFVTIPEMLAAMNACPRTGHATAALRYS</sequence>
<protein>
    <submittedName>
        <fullName evidence="8">NADP oxidoreductase</fullName>
    </submittedName>
</protein>
<dbReference type="InterPro" id="IPR021163">
    <property type="entry name" value="Ferredox_Rdtase_adrenod"/>
</dbReference>
<keyword evidence="5" id="KW-0521">NADP</keyword>
<evidence type="ECO:0000259" key="7">
    <source>
        <dbReference type="Pfam" id="PF07992"/>
    </source>
</evidence>
<dbReference type="InterPro" id="IPR036188">
    <property type="entry name" value="FAD/NAD-bd_sf"/>
</dbReference>
<comment type="cofactor">
    <cofactor evidence="1">
        <name>FAD</name>
        <dbReference type="ChEBI" id="CHEBI:57692"/>
    </cofactor>
</comment>
<organism evidence="8 9">
    <name type="scientific">Bradyrhizobium iriomotense</name>
    <dbReference type="NCBI Taxonomy" id="441950"/>
    <lineage>
        <taxon>Bacteria</taxon>
        <taxon>Pseudomonadati</taxon>
        <taxon>Pseudomonadota</taxon>
        <taxon>Alphaproteobacteria</taxon>
        <taxon>Hyphomicrobiales</taxon>
        <taxon>Nitrobacteraceae</taxon>
        <taxon>Bradyrhizobium</taxon>
    </lineage>
</organism>
<reference evidence="9" key="1">
    <citation type="journal article" date="2019" name="Int. J. Syst. Evol. Microbiol.">
        <title>The Global Catalogue of Microorganisms (GCM) 10K type strain sequencing project: providing services to taxonomists for standard genome sequencing and annotation.</title>
        <authorList>
            <consortium name="The Broad Institute Genomics Platform"/>
            <consortium name="The Broad Institute Genome Sequencing Center for Infectious Disease"/>
            <person name="Wu L."/>
            <person name="Ma J."/>
        </authorList>
    </citation>
    <scope>NUCLEOTIDE SEQUENCE [LARGE SCALE GENOMIC DNA]</scope>
    <source>
        <strain evidence="9">NBRC 102520</strain>
    </source>
</reference>